<proteinExistence type="predicted"/>
<reference evidence="1 2" key="1">
    <citation type="submission" date="2015-09" db="EMBL/GenBank/DDBJ databases">
        <title>Draft genome sequence of Kouleothrix aurantiaca JCM 19913.</title>
        <authorList>
            <person name="Hemp J."/>
        </authorList>
    </citation>
    <scope>NUCLEOTIDE SEQUENCE [LARGE SCALE GENOMIC DNA]</scope>
    <source>
        <strain evidence="1 2">COM-B</strain>
    </source>
</reference>
<name>A0A0P9DTR1_9CHLR</name>
<dbReference type="AlphaFoldDB" id="A0A0P9DTR1"/>
<evidence type="ECO:0000313" key="1">
    <source>
        <dbReference type="EMBL" id="KPV53534.1"/>
    </source>
</evidence>
<comment type="caution">
    <text evidence="1">The sequence shown here is derived from an EMBL/GenBank/DDBJ whole genome shotgun (WGS) entry which is preliminary data.</text>
</comment>
<dbReference type="InterPro" id="IPR035965">
    <property type="entry name" value="PAS-like_dom_sf"/>
</dbReference>
<gene>
    <name evidence="1" type="ORF">SE17_09140</name>
</gene>
<dbReference type="Proteomes" id="UP000050509">
    <property type="component" value="Unassembled WGS sequence"/>
</dbReference>
<accession>A0A0P9DTR1</accession>
<protein>
    <submittedName>
        <fullName evidence="1">Uncharacterized protein</fullName>
    </submittedName>
</protein>
<dbReference type="Gene3D" id="3.30.450.20">
    <property type="entry name" value="PAS domain"/>
    <property type="match status" value="1"/>
</dbReference>
<organism evidence="1 2">
    <name type="scientific">Kouleothrix aurantiaca</name>
    <dbReference type="NCBI Taxonomy" id="186479"/>
    <lineage>
        <taxon>Bacteria</taxon>
        <taxon>Bacillati</taxon>
        <taxon>Chloroflexota</taxon>
        <taxon>Chloroflexia</taxon>
        <taxon>Chloroflexales</taxon>
        <taxon>Roseiflexineae</taxon>
        <taxon>Roseiflexaceae</taxon>
        <taxon>Kouleothrix</taxon>
    </lineage>
</organism>
<dbReference type="EMBL" id="LJCR01000237">
    <property type="protein sequence ID" value="KPV53534.1"/>
    <property type="molecule type" value="Genomic_DNA"/>
</dbReference>
<dbReference type="SUPFAM" id="SSF55785">
    <property type="entry name" value="PYP-like sensor domain (PAS domain)"/>
    <property type="match status" value="2"/>
</dbReference>
<feature type="non-terminal residue" evidence="1">
    <location>
        <position position="216"/>
    </location>
</feature>
<sequence length="216" mass="23328">MSDNTAAQRPAARHAELPALIETFFAVAHEPMLVLNEQGEVLASNAAFARVGGQPAPQPGQHLYELHGAHWDAPAIAHMIRQARSAPGSTASAETRDAQGRRVRVNARVLPQAGAPPLLLLALDNATVEYTQFSFADMAAQLATERARLDSLLDNAPIGLAFFDRDHRYVKINDFLAEINGIPTSAHLHHTIEELLPYNAALVGPLIDQIFTTGPP</sequence>
<keyword evidence="2" id="KW-1185">Reference proteome</keyword>
<evidence type="ECO:0000313" key="2">
    <source>
        <dbReference type="Proteomes" id="UP000050509"/>
    </source>
</evidence>